<dbReference type="GO" id="GO:0004674">
    <property type="term" value="F:protein serine/threonine kinase activity"/>
    <property type="evidence" value="ECO:0007669"/>
    <property type="project" value="TreeGrafter"/>
</dbReference>
<comment type="similarity">
    <text evidence="1">Belongs to the HipA Ser/Thr kinase family.</text>
</comment>
<dbReference type="Pfam" id="PF07804">
    <property type="entry name" value="HipA_C"/>
    <property type="match status" value="1"/>
</dbReference>
<dbReference type="InterPro" id="IPR052028">
    <property type="entry name" value="HipA_Ser/Thr_kinase"/>
</dbReference>
<evidence type="ECO:0000313" key="6">
    <source>
        <dbReference type="Proteomes" id="UP000229974"/>
    </source>
</evidence>
<dbReference type="InterPro" id="IPR012893">
    <property type="entry name" value="HipA-like_C"/>
</dbReference>
<comment type="caution">
    <text evidence="5">The sequence shown here is derived from an EMBL/GenBank/DDBJ whole genome shotgun (WGS) entry which is preliminary data.</text>
</comment>
<dbReference type="PIRSF" id="PIRSF028135">
    <property type="entry name" value="UCP028135_HipA-like"/>
    <property type="match status" value="1"/>
</dbReference>
<keyword evidence="2" id="KW-0808">Transferase</keyword>
<dbReference type="PANTHER" id="PTHR37419">
    <property type="entry name" value="SERINE/THREONINE-PROTEIN KINASE TOXIN HIPA"/>
    <property type="match status" value="1"/>
</dbReference>
<gene>
    <name evidence="5" type="ORF">B9Q30_02690</name>
</gene>
<dbReference type="EMBL" id="NEEW01000001">
    <property type="protein sequence ID" value="PJD89443.1"/>
    <property type="molecule type" value="Genomic_DNA"/>
</dbReference>
<sequence>METLTVQAYLNETWTDIALIKYPGSEKNDWNTTQLDYLTEYAINFLDYDDFHAVSVNHPVSLFFDDHGQPGWLRFIDDIIPAGASRRYWINALDISELPVGQQNFLLLKFGTMSPVGNLRIKESVPEWNKFASTKTFTVADVIDRAADFLDYAQERGAAAGGATGAGGEAPKLLLRCSETDAIWIDTWQNEPDNRDRYYLVKYPRGNRTEVDCNILRAEFHYYHELNAMGFSTIPVETMRLEEGSHYPSLWLPRFDIVRNEQDQLVRLGMESVYSLLQKAPGTLLDHETTLRTLINKITSSHMVQQQGYHFDIPGFVTEWVRRDLLNIIFGNSDNHGRNTAFVKAENQIMLSPVYDFAPMKADPEGIPRTLKWSLSCESGGDYNFNTIAQTLAEWIPPTTLLDALHETAVQLIDLPERLAARGVPEQIMEMPAMGFRYIPDKLSRWGLL</sequence>
<organism evidence="5 6">
    <name type="scientific">Enterobacter hormaechei</name>
    <dbReference type="NCBI Taxonomy" id="158836"/>
    <lineage>
        <taxon>Bacteria</taxon>
        <taxon>Pseudomonadati</taxon>
        <taxon>Pseudomonadota</taxon>
        <taxon>Gammaproteobacteria</taxon>
        <taxon>Enterobacterales</taxon>
        <taxon>Enterobacteriaceae</taxon>
        <taxon>Enterobacter</taxon>
        <taxon>Enterobacter cloacae complex</taxon>
    </lineage>
</organism>
<dbReference type="Proteomes" id="UP000229974">
    <property type="component" value="Unassembled WGS sequence"/>
</dbReference>
<evidence type="ECO:0000313" key="5">
    <source>
        <dbReference type="EMBL" id="PJD89443.1"/>
    </source>
</evidence>
<evidence type="ECO:0000256" key="2">
    <source>
        <dbReference type="ARBA" id="ARBA00022679"/>
    </source>
</evidence>
<protein>
    <submittedName>
        <fullName evidence="5">Toxin HipA</fullName>
    </submittedName>
</protein>
<proteinExistence type="inferred from homology"/>
<keyword evidence="3" id="KW-0418">Kinase</keyword>
<dbReference type="OrthoDB" id="9805913at2"/>
<dbReference type="AlphaFoldDB" id="A0A2G5A822"/>
<feature type="domain" description="HipA-like C-terminal" evidence="4">
    <location>
        <begin position="166"/>
        <end position="409"/>
    </location>
</feature>
<dbReference type="PANTHER" id="PTHR37419:SF8">
    <property type="entry name" value="TOXIN YJJJ"/>
    <property type="match status" value="1"/>
</dbReference>
<accession>A0A2G5A822</accession>
<dbReference type="RefSeq" id="WP_045333653.1">
    <property type="nucleotide sequence ID" value="NZ_CAYEVH010000002.1"/>
</dbReference>
<evidence type="ECO:0000256" key="1">
    <source>
        <dbReference type="ARBA" id="ARBA00010164"/>
    </source>
</evidence>
<evidence type="ECO:0000259" key="4">
    <source>
        <dbReference type="Pfam" id="PF07804"/>
    </source>
</evidence>
<evidence type="ECO:0000256" key="3">
    <source>
        <dbReference type="ARBA" id="ARBA00022777"/>
    </source>
</evidence>
<name>A0A2G5A822_9ENTR</name>
<dbReference type="InterPro" id="IPR016869">
    <property type="entry name" value="UCP028135_HipA-like"/>
</dbReference>
<reference evidence="5 6" key="1">
    <citation type="journal article" date="2017" name="J. Antimicrob. Chemother.">
        <title>Characterization of the population structure, drug resistance mechanisms and plasmids of the community-associated Enterobacter cloacae complex in China.</title>
        <authorList>
            <person name="Zhou K."/>
            <person name="Yu W."/>
            <person name="Cao X."/>
            <person name="Shen P."/>
            <person name="Lu H."/>
            <person name="Luo Q."/>
            <person name="Rossen J.W.A."/>
            <person name="Xiao Y."/>
        </authorList>
    </citation>
    <scope>NUCLEOTIDE SEQUENCE [LARGE SCALE GENOMIC DNA]</scope>
    <source>
        <strain evidence="5 6">ECC904</strain>
    </source>
</reference>
<dbReference type="GO" id="GO:0005829">
    <property type="term" value="C:cytosol"/>
    <property type="evidence" value="ECO:0007669"/>
    <property type="project" value="TreeGrafter"/>
</dbReference>
<dbReference type="STRING" id="301102.BFV66_11655"/>